<dbReference type="Proteomes" id="UP001244490">
    <property type="component" value="Unassembled WGS sequence"/>
</dbReference>
<proteinExistence type="inferred from homology"/>
<comment type="caution">
    <text evidence="4">The sequence shown here is derived from an EMBL/GenBank/DDBJ whole genome shotgun (WGS) entry which is preliminary data.</text>
</comment>
<feature type="domain" description="Aldehyde oxidase/xanthine dehydrogenase first molybdopterin binding" evidence="3">
    <location>
        <begin position="2"/>
        <end position="52"/>
    </location>
</feature>
<evidence type="ECO:0000259" key="3">
    <source>
        <dbReference type="Pfam" id="PF02738"/>
    </source>
</evidence>
<evidence type="ECO:0000313" key="5">
    <source>
        <dbReference type="Proteomes" id="UP001244490"/>
    </source>
</evidence>
<dbReference type="InterPro" id="IPR037165">
    <property type="entry name" value="AldOxase/xan_DH_Mopterin-bd_sf"/>
</dbReference>
<feature type="non-terminal residue" evidence="4">
    <location>
        <position position="94"/>
    </location>
</feature>
<dbReference type="RefSeq" id="WP_305202250.1">
    <property type="nucleotide sequence ID" value="NZ_JAUUIA010000252.1"/>
</dbReference>
<organism evidence="4 5">
    <name type="scientific">Klebsiella pneumoniae</name>
    <dbReference type="NCBI Taxonomy" id="573"/>
    <lineage>
        <taxon>Bacteria</taxon>
        <taxon>Pseudomonadati</taxon>
        <taxon>Pseudomonadota</taxon>
        <taxon>Gammaproteobacteria</taxon>
        <taxon>Enterobacterales</taxon>
        <taxon>Enterobacteriaceae</taxon>
        <taxon>Klebsiella/Raoultella group</taxon>
        <taxon>Klebsiella</taxon>
        <taxon>Klebsiella pneumoniae complex</taxon>
    </lineage>
</organism>
<dbReference type="AlphaFoldDB" id="A0AAW8APC4"/>
<dbReference type="GO" id="GO:0005506">
    <property type="term" value="F:iron ion binding"/>
    <property type="evidence" value="ECO:0007669"/>
    <property type="project" value="InterPro"/>
</dbReference>
<dbReference type="SUPFAM" id="SSF56003">
    <property type="entry name" value="Molybdenum cofactor-binding domain"/>
    <property type="match status" value="1"/>
</dbReference>
<dbReference type="PANTHER" id="PTHR11908">
    <property type="entry name" value="XANTHINE DEHYDROGENASE"/>
    <property type="match status" value="1"/>
</dbReference>
<comment type="similarity">
    <text evidence="1">Belongs to the xanthine dehydrogenase family.</text>
</comment>
<keyword evidence="2" id="KW-0500">Molybdenum</keyword>
<dbReference type="Pfam" id="PF02738">
    <property type="entry name" value="MoCoBD_1"/>
    <property type="match status" value="1"/>
</dbReference>
<dbReference type="InterPro" id="IPR016208">
    <property type="entry name" value="Ald_Oxase/xanthine_DH-like"/>
</dbReference>
<dbReference type="GO" id="GO:0016491">
    <property type="term" value="F:oxidoreductase activity"/>
    <property type="evidence" value="ECO:0007669"/>
    <property type="project" value="InterPro"/>
</dbReference>
<evidence type="ECO:0000256" key="1">
    <source>
        <dbReference type="ARBA" id="ARBA00006849"/>
    </source>
</evidence>
<dbReference type="PANTHER" id="PTHR11908:SF132">
    <property type="entry name" value="ALDEHYDE OXIDASE 1-RELATED"/>
    <property type="match status" value="1"/>
</dbReference>
<evidence type="ECO:0000313" key="4">
    <source>
        <dbReference type="EMBL" id="MDP0971050.1"/>
    </source>
</evidence>
<dbReference type="Gene3D" id="3.30.365.10">
    <property type="entry name" value="Aldehyde oxidase/xanthine dehydrogenase, molybdopterin binding domain"/>
    <property type="match status" value="2"/>
</dbReference>
<dbReference type="EMBL" id="JAUUIA010000252">
    <property type="protein sequence ID" value="MDP0971050.1"/>
    <property type="molecule type" value="Genomic_DNA"/>
</dbReference>
<sequence>AMHGFCAKTNTQSNTAFRGFGGPQGAIAIEMILDSIARRLGRDPAEVRQRNFYAAGQDMTPYGQPVEELHAQPLTAQLLASSRYHERRAEIAAF</sequence>
<reference evidence="4" key="1">
    <citation type="submission" date="2023-07" db="EMBL/GenBank/DDBJ databases">
        <authorList>
            <person name="Peng Z."/>
        </authorList>
    </citation>
    <scope>NUCLEOTIDE SEQUENCE</scope>
    <source>
        <strain evidence="4">KP219</strain>
    </source>
</reference>
<gene>
    <name evidence="4" type="ORF">Q6294_29340</name>
</gene>
<name>A0AAW8APC4_KLEPN</name>
<feature type="non-terminal residue" evidence="4">
    <location>
        <position position="1"/>
    </location>
</feature>
<accession>A0AAW8APC4</accession>
<protein>
    <submittedName>
        <fullName evidence="4">Molybdopterin-dependent oxidoreductase</fullName>
    </submittedName>
</protein>
<dbReference type="InterPro" id="IPR008274">
    <property type="entry name" value="AldOxase/xan_DH_MoCoBD1"/>
</dbReference>
<evidence type="ECO:0000256" key="2">
    <source>
        <dbReference type="ARBA" id="ARBA00022505"/>
    </source>
</evidence>